<evidence type="ECO:0000313" key="1">
    <source>
        <dbReference type="EMBL" id="CAI2178260.1"/>
    </source>
</evidence>
<name>A0A9W4WTQ7_9GLOM</name>
<feature type="non-terminal residue" evidence="1">
    <location>
        <position position="1"/>
    </location>
</feature>
<keyword evidence="2" id="KW-1185">Reference proteome</keyword>
<sequence>AQLSVNEIRISLSIQLFNNSQNETVYGIPNMEYSYLNKIRRENIFSSELKEVVNDYQQYANAYGLQKILLNN</sequence>
<reference evidence="1" key="1">
    <citation type="submission" date="2022-08" db="EMBL/GenBank/DDBJ databases">
        <authorList>
            <person name="Kallberg Y."/>
            <person name="Tangrot J."/>
            <person name="Rosling A."/>
        </authorList>
    </citation>
    <scope>NUCLEOTIDE SEQUENCE</scope>
    <source>
        <strain evidence="1">Wild A</strain>
    </source>
</reference>
<protein>
    <submittedName>
        <fullName evidence="1">3101_t:CDS:1</fullName>
    </submittedName>
</protein>
<gene>
    <name evidence="1" type="ORF">FWILDA_LOCUS8495</name>
</gene>
<dbReference type="AlphaFoldDB" id="A0A9W4WTQ7"/>
<comment type="caution">
    <text evidence="1">The sequence shown here is derived from an EMBL/GenBank/DDBJ whole genome shotgun (WGS) entry which is preliminary data.</text>
</comment>
<evidence type="ECO:0000313" key="2">
    <source>
        <dbReference type="Proteomes" id="UP001153678"/>
    </source>
</evidence>
<dbReference type="Proteomes" id="UP001153678">
    <property type="component" value="Unassembled WGS sequence"/>
</dbReference>
<dbReference type="OrthoDB" id="2336911at2759"/>
<accession>A0A9W4WTQ7</accession>
<dbReference type="EMBL" id="CAMKVN010001826">
    <property type="protein sequence ID" value="CAI2178260.1"/>
    <property type="molecule type" value="Genomic_DNA"/>
</dbReference>
<organism evidence="1 2">
    <name type="scientific">Funneliformis geosporum</name>
    <dbReference type="NCBI Taxonomy" id="1117311"/>
    <lineage>
        <taxon>Eukaryota</taxon>
        <taxon>Fungi</taxon>
        <taxon>Fungi incertae sedis</taxon>
        <taxon>Mucoromycota</taxon>
        <taxon>Glomeromycotina</taxon>
        <taxon>Glomeromycetes</taxon>
        <taxon>Glomerales</taxon>
        <taxon>Glomeraceae</taxon>
        <taxon>Funneliformis</taxon>
    </lineage>
</organism>
<proteinExistence type="predicted"/>